<dbReference type="Pfam" id="PF00018">
    <property type="entry name" value="SH3_1"/>
    <property type="match status" value="2"/>
</dbReference>
<feature type="domain" description="SH3" evidence="5">
    <location>
        <begin position="31"/>
        <end position="93"/>
    </location>
</feature>
<gene>
    <name evidence="7" type="primary">PARPA_11926.1 scaffold 44722</name>
</gene>
<dbReference type="GO" id="GO:0060090">
    <property type="term" value="F:molecular adaptor activity"/>
    <property type="evidence" value="ECO:0007669"/>
    <property type="project" value="UniProtKB-ARBA"/>
</dbReference>
<evidence type="ECO:0000256" key="2">
    <source>
        <dbReference type="ARBA" id="ARBA00022737"/>
    </source>
</evidence>
<dbReference type="SUPFAM" id="SSF50044">
    <property type="entry name" value="SH3-domain"/>
    <property type="match status" value="2"/>
</dbReference>
<dbReference type="InterPro" id="IPR001683">
    <property type="entry name" value="PX_dom"/>
</dbReference>
<evidence type="ECO:0000259" key="5">
    <source>
        <dbReference type="PROSITE" id="PS50002"/>
    </source>
</evidence>
<accession>A0A0B7NQN3</accession>
<feature type="domain" description="SH3" evidence="5">
    <location>
        <begin position="133"/>
        <end position="195"/>
    </location>
</feature>
<evidence type="ECO:0000256" key="4">
    <source>
        <dbReference type="SAM" id="MobiDB-lite"/>
    </source>
</evidence>
<dbReference type="CDD" id="cd11879">
    <property type="entry name" value="SH3_Bem1p_2"/>
    <property type="match status" value="1"/>
</dbReference>
<dbReference type="PANTHER" id="PTHR15706">
    <property type="entry name" value="SH3 MULTIPLE DOMAIN"/>
    <property type="match status" value="1"/>
</dbReference>
<dbReference type="InterPro" id="IPR051228">
    <property type="entry name" value="NADPH_Oxidase/PX-Domain"/>
</dbReference>
<dbReference type="InterPro" id="IPR035550">
    <property type="entry name" value="Bem1/Scd2_PX"/>
</dbReference>
<reference evidence="7 8" key="1">
    <citation type="submission" date="2014-09" db="EMBL/GenBank/DDBJ databases">
        <authorList>
            <person name="Ellenberger Sabrina"/>
        </authorList>
    </citation>
    <scope>NUCLEOTIDE SEQUENCE [LARGE SCALE GENOMIC DNA]</scope>
    <source>
        <strain evidence="7 8">CBS 412.66</strain>
    </source>
</reference>
<dbReference type="InterPro" id="IPR001452">
    <property type="entry name" value="SH3_domain"/>
</dbReference>
<dbReference type="PROSITE" id="PS50195">
    <property type="entry name" value="PX"/>
    <property type="match status" value="1"/>
</dbReference>
<name>A0A0B7NQN3_9FUNG</name>
<dbReference type="EMBL" id="LN733710">
    <property type="protein sequence ID" value="CEP17628.1"/>
    <property type="molecule type" value="Genomic_DNA"/>
</dbReference>
<dbReference type="InterPro" id="IPR035548">
    <property type="entry name" value="Bem1/Scd2_SH3_1"/>
</dbReference>
<dbReference type="InterPro" id="IPR036871">
    <property type="entry name" value="PX_dom_sf"/>
</dbReference>
<dbReference type="CDD" id="cd11878">
    <property type="entry name" value="SH3_Bem1p_1"/>
    <property type="match status" value="1"/>
</dbReference>
<dbReference type="SMART" id="SM00666">
    <property type="entry name" value="PB1"/>
    <property type="match status" value="1"/>
</dbReference>
<dbReference type="STRING" id="35722.A0A0B7NQN3"/>
<dbReference type="Gene3D" id="3.30.1520.10">
    <property type="entry name" value="Phox-like domain"/>
    <property type="match status" value="1"/>
</dbReference>
<dbReference type="Proteomes" id="UP000054107">
    <property type="component" value="Unassembled WGS sequence"/>
</dbReference>
<evidence type="ECO:0000259" key="6">
    <source>
        <dbReference type="PROSITE" id="PS50195"/>
    </source>
</evidence>
<sequence length="525" mass="58438">MFLSIGKKKSLRRRTKAKISTPVAQVNALESPKKIIKALYDYQAKGPQEISFKKGDFFHVTGRENDTDWFEACNPASNLKGIVPVPLFQVIDKTDRSLAVDRPSSSSTASSSLTSELDSGFSDMSIQGHSKKKHQIYGVVMYDFKAERPDELEAQAGEAIVVIAQSNHEWFVAKPIGRLGGPGLIPVSFVQVRDALTGELIDQNEPNSTLLPSVDDWKKMTQSYAASSIPLGVFENKSTVLGSGHVPAGTATASRASGSSSEPEQFDIVTYTSIDSYILEGDQYWFVVYARVNSSCHRILYRLYEDFYDFQINLLQKYPVEAGKADRDRILPFMPGPLTVVDDAITAERQVDLDQYCKDLLKLPRYLSESELVQKQLFGLHDGDIELDYDPRVENSDNNLTPQTTDNSMYRTPSIQPTLSLSHQLTTESNATASSTVAQQQIKIKIIHDNDIYAMKVPADCSLEYLESKVYDRIGSSIALEYKNEASDKNKPLKSKLDMEEAFVQAIQRGKLTVTAIPIVADDEQ</sequence>
<keyword evidence="2" id="KW-0677">Repeat</keyword>
<evidence type="ECO:0000256" key="1">
    <source>
        <dbReference type="ARBA" id="ARBA00022443"/>
    </source>
</evidence>
<dbReference type="Gene3D" id="3.10.20.90">
    <property type="entry name" value="Phosphatidylinositol 3-kinase Catalytic Subunit, Chain A, domain 1"/>
    <property type="match status" value="1"/>
</dbReference>
<dbReference type="SUPFAM" id="SSF54277">
    <property type="entry name" value="CAD &amp; PB1 domains"/>
    <property type="match status" value="1"/>
</dbReference>
<dbReference type="CDD" id="cd06890">
    <property type="entry name" value="PX_Bem1p"/>
    <property type="match status" value="1"/>
</dbReference>
<feature type="domain" description="PX" evidence="6">
    <location>
        <begin position="264"/>
        <end position="384"/>
    </location>
</feature>
<dbReference type="SMART" id="SM00326">
    <property type="entry name" value="SH3"/>
    <property type="match status" value="2"/>
</dbReference>
<keyword evidence="1 3" id="KW-0728">SH3 domain</keyword>
<evidence type="ECO:0008006" key="9">
    <source>
        <dbReference type="Google" id="ProtNLM"/>
    </source>
</evidence>
<dbReference type="SMART" id="SM00312">
    <property type="entry name" value="PX"/>
    <property type="match status" value="1"/>
</dbReference>
<dbReference type="GO" id="GO:1902494">
    <property type="term" value="C:catalytic complex"/>
    <property type="evidence" value="ECO:0007669"/>
    <property type="project" value="UniProtKB-ARBA"/>
</dbReference>
<dbReference type="FunFam" id="2.30.30.40:FF:000093">
    <property type="entry name" value="Protein kinase activator Bem1"/>
    <property type="match status" value="1"/>
</dbReference>
<evidence type="ECO:0000256" key="3">
    <source>
        <dbReference type="PROSITE-ProRule" id="PRU00192"/>
    </source>
</evidence>
<organism evidence="7 8">
    <name type="scientific">Parasitella parasitica</name>
    <dbReference type="NCBI Taxonomy" id="35722"/>
    <lineage>
        <taxon>Eukaryota</taxon>
        <taxon>Fungi</taxon>
        <taxon>Fungi incertae sedis</taxon>
        <taxon>Mucoromycota</taxon>
        <taxon>Mucoromycotina</taxon>
        <taxon>Mucoromycetes</taxon>
        <taxon>Mucorales</taxon>
        <taxon>Mucorineae</taxon>
        <taxon>Mucoraceae</taxon>
        <taxon>Parasitella</taxon>
    </lineage>
</organism>
<dbReference type="OrthoDB" id="548867at2759"/>
<evidence type="ECO:0000313" key="7">
    <source>
        <dbReference type="EMBL" id="CEP17628.1"/>
    </source>
</evidence>
<dbReference type="Pfam" id="PF00787">
    <property type="entry name" value="PX"/>
    <property type="match status" value="1"/>
</dbReference>
<proteinExistence type="predicted"/>
<evidence type="ECO:0000313" key="8">
    <source>
        <dbReference type="Proteomes" id="UP000054107"/>
    </source>
</evidence>
<dbReference type="PRINTS" id="PR00452">
    <property type="entry name" value="SH3DOMAIN"/>
</dbReference>
<dbReference type="AlphaFoldDB" id="A0A0B7NQN3"/>
<protein>
    <recommendedName>
        <fullName evidence="9">Bud emergence protein 1</fullName>
    </recommendedName>
</protein>
<dbReference type="PROSITE" id="PS50002">
    <property type="entry name" value="SH3"/>
    <property type="match status" value="2"/>
</dbReference>
<dbReference type="PANTHER" id="PTHR15706:SF2">
    <property type="entry name" value="SH3 AND PX DOMAIN-CONTAINING PROTEIN 2A"/>
    <property type="match status" value="1"/>
</dbReference>
<dbReference type="Gene3D" id="2.30.30.40">
    <property type="entry name" value="SH3 Domains"/>
    <property type="match status" value="2"/>
</dbReference>
<dbReference type="InterPro" id="IPR036028">
    <property type="entry name" value="SH3-like_dom_sf"/>
</dbReference>
<feature type="compositionally biased region" description="Polar residues" evidence="4">
    <location>
        <begin position="396"/>
        <end position="411"/>
    </location>
</feature>
<dbReference type="SUPFAM" id="SSF64268">
    <property type="entry name" value="PX domain"/>
    <property type="match status" value="1"/>
</dbReference>
<dbReference type="GO" id="GO:0030427">
    <property type="term" value="C:site of polarized growth"/>
    <property type="evidence" value="ECO:0007669"/>
    <property type="project" value="UniProtKB-ARBA"/>
</dbReference>
<dbReference type="InterPro" id="IPR035549">
    <property type="entry name" value="Bem1/Scd2_SH3_2"/>
</dbReference>
<dbReference type="InterPro" id="IPR000270">
    <property type="entry name" value="PB1_dom"/>
</dbReference>
<feature type="region of interest" description="Disordered" evidence="4">
    <location>
        <begin position="392"/>
        <end position="411"/>
    </location>
</feature>
<dbReference type="GO" id="GO:0035091">
    <property type="term" value="F:phosphatidylinositol binding"/>
    <property type="evidence" value="ECO:0007669"/>
    <property type="project" value="InterPro"/>
</dbReference>
<dbReference type="GO" id="GO:0005938">
    <property type="term" value="C:cell cortex"/>
    <property type="evidence" value="ECO:0007669"/>
    <property type="project" value="UniProtKB-ARBA"/>
</dbReference>
<keyword evidence="8" id="KW-1185">Reference proteome</keyword>